<dbReference type="Proteomes" id="UP000460287">
    <property type="component" value="Unassembled WGS sequence"/>
</dbReference>
<name>A0A7X2N025_9CLOT</name>
<keyword evidence="2" id="KW-1185">Reference proteome</keyword>
<proteinExistence type="predicted"/>
<evidence type="ECO:0008006" key="3">
    <source>
        <dbReference type="Google" id="ProtNLM"/>
    </source>
</evidence>
<gene>
    <name evidence="1" type="ORF">FYJ33_13015</name>
</gene>
<protein>
    <recommendedName>
        <fullName evidence="3">DUF86 domain-containing protein</fullName>
    </recommendedName>
</protein>
<dbReference type="RefSeq" id="WP_154532182.1">
    <property type="nucleotide sequence ID" value="NZ_VULX01000027.1"/>
</dbReference>
<reference evidence="1 2" key="1">
    <citation type="submission" date="2019-08" db="EMBL/GenBank/DDBJ databases">
        <title>In-depth cultivation of the pig gut microbiome towards novel bacterial diversity and tailored functional studies.</title>
        <authorList>
            <person name="Wylensek D."/>
            <person name="Hitch T.C.A."/>
            <person name="Clavel T."/>
        </authorList>
    </citation>
    <scope>NUCLEOTIDE SEQUENCE [LARGE SCALE GENOMIC DNA]</scope>
    <source>
        <strain evidence="1 2">WCA-383-APC-5B</strain>
    </source>
</reference>
<sequence length="142" mass="16860">MNKDRLKKLLYDLNTETTDLNKSLILVKKYKNDEELKAEFSNSLKYKFLSLFIIYEDFISILLKEYNEYKIGMSIDTALKTLYSKNYIDEVAYNFLHSARLIRNKIGHRYKQPSIETIITFIESNKSEINHINEIVKSYLAK</sequence>
<comment type="caution">
    <text evidence="1">The sequence shown here is derived from an EMBL/GenBank/DDBJ whole genome shotgun (WGS) entry which is preliminary data.</text>
</comment>
<evidence type="ECO:0000313" key="1">
    <source>
        <dbReference type="EMBL" id="MSR92286.1"/>
    </source>
</evidence>
<accession>A0A7X2N025</accession>
<dbReference type="AlphaFoldDB" id="A0A7X2N025"/>
<evidence type="ECO:0000313" key="2">
    <source>
        <dbReference type="Proteomes" id="UP000460287"/>
    </source>
</evidence>
<organism evidence="1 2">
    <name type="scientific">Inconstantimicrobium porci</name>
    <dbReference type="NCBI Taxonomy" id="2652291"/>
    <lineage>
        <taxon>Bacteria</taxon>
        <taxon>Bacillati</taxon>
        <taxon>Bacillota</taxon>
        <taxon>Clostridia</taxon>
        <taxon>Eubacteriales</taxon>
        <taxon>Clostridiaceae</taxon>
        <taxon>Inconstantimicrobium</taxon>
    </lineage>
</organism>
<dbReference type="EMBL" id="VULX01000027">
    <property type="protein sequence ID" value="MSR92286.1"/>
    <property type="molecule type" value="Genomic_DNA"/>
</dbReference>